<dbReference type="OrthoDB" id="5969181at2759"/>
<evidence type="ECO:0008006" key="4">
    <source>
        <dbReference type="Google" id="ProtNLM"/>
    </source>
</evidence>
<dbReference type="GO" id="GO:0000801">
    <property type="term" value="C:central element"/>
    <property type="evidence" value="ECO:0007669"/>
    <property type="project" value="InterPro"/>
</dbReference>
<reference evidence="2 3" key="1">
    <citation type="journal article" date="2018" name="Sci. Rep.">
        <title>Comparative analysis of the Pocillopora damicornis genome highlights role of immune system in coral evolution.</title>
        <authorList>
            <person name="Cunning R."/>
            <person name="Bay R.A."/>
            <person name="Gillette P."/>
            <person name="Baker A.C."/>
            <person name="Traylor-Knowles N."/>
        </authorList>
    </citation>
    <scope>NUCLEOTIDE SEQUENCE [LARGE SCALE GENOMIC DNA]</scope>
    <source>
        <strain evidence="2">RSMAS</strain>
        <tissue evidence="2">Whole animal</tissue>
    </source>
</reference>
<gene>
    <name evidence="2" type="ORF">pdam_00005885</name>
</gene>
<comment type="caution">
    <text evidence="2">The sequence shown here is derived from an EMBL/GenBank/DDBJ whole genome shotgun (WGS) entry which is preliminary data.</text>
</comment>
<evidence type="ECO:0000313" key="2">
    <source>
        <dbReference type="EMBL" id="RMX38706.1"/>
    </source>
</evidence>
<dbReference type="InterPro" id="IPR034609">
    <property type="entry name" value="Syce2"/>
</dbReference>
<dbReference type="EMBL" id="RCHS01003956">
    <property type="protein sequence ID" value="RMX38706.1"/>
    <property type="molecule type" value="Genomic_DNA"/>
</dbReference>
<evidence type="ECO:0000313" key="3">
    <source>
        <dbReference type="Proteomes" id="UP000275408"/>
    </source>
</evidence>
<keyword evidence="3" id="KW-1185">Reference proteome</keyword>
<organism evidence="2 3">
    <name type="scientific">Pocillopora damicornis</name>
    <name type="common">Cauliflower coral</name>
    <name type="synonym">Millepora damicornis</name>
    <dbReference type="NCBI Taxonomy" id="46731"/>
    <lineage>
        <taxon>Eukaryota</taxon>
        <taxon>Metazoa</taxon>
        <taxon>Cnidaria</taxon>
        <taxon>Anthozoa</taxon>
        <taxon>Hexacorallia</taxon>
        <taxon>Scleractinia</taxon>
        <taxon>Astrocoeniina</taxon>
        <taxon>Pocilloporidae</taxon>
        <taxon>Pocillopora</taxon>
    </lineage>
</organism>
<dbReference type="PANTHER" id="PTHR28398:SF1">
    <property type="entry name" value="SYNAPTONEMAL COMPLEX CENTRAL ELEMENT PROTEIN 2"/>
    <property type="match status" value="1"/>
</dbReference>
<dbReference type="STRING" id="46731.A0A3M6TBD1"/>
<dbReference type="Proteomes" id="UP000275408">
    <property type="component" value="Unassembled WGS sequence"/>
</dbReference>
<evidence type="ECO:0000256" key="1">
    <source>
        <dbReference type="SAM" id="MobiDB-lite"/>
    </source>
</evidence>
<dbReference type="PANTHER" id="PTHR28398">
    <property type="entry name" value="SYNAPTONEMAL COMPLEX CENTRAL ELEMENT PROTEIN 2"/>
    <property type="match status" value="1"/>
</dbReference>
<dbReference type="AlphaFoldDB" id="A0A3M6TBD1"/>
<proteinExistence type="predicted"/>
<protein>
    <recommendedName>
        <fullName evidence="4">Synaptonemal complex central element protein 2</fullName>
    </recommendedName>
</protein>
<dbReference type="GO" id="GO:0007130">
    <property type="term" value="P:synaptonemal complex assembly"/>
    <property type="evidence" value="ECO:0007669"/>
    <property type="project" value="InterPro"/>
</dbReference>
<name>A0A3M6TBD1_POCDA</name>
<sequence>MWCPARVPSVVGKTFIHVQKFLLFAEEKCLEKSHDSKDSKKRVSKDDWSLLTRNRASGLRMEMEKQDAISKTPEENKELNTKEDVTSRGDTLKPCEPLERAKEPDQLAIRSLSATKHGNVPSENASHDEIQGSCQQLIDDINAKRKRDTDLLNDFKKALEEQINASCGVLEENIVQTYERHSKTIQDKLQELFAVLERISKLENELMDFKHSLGLLYNDMQVV</sequence>
<accession>A0A3M6TBD1</accession>
<feature type="region of interest" description="Disordered" evidence="1">
    <location>
        <begin position="61"/>
        <end position="96"/>
    </location>
</feature>